<gene>
    <name evidence="1" type="ORF">EGYM00392_LOCUS37891</name>
</gene>
<organism evidence="1">
    <name type="scientific">Eutreptiella gymnastica</name>
    <dbReference type="NCBI Taxonomy" id="73025"/>
    <lineage>
        <taxon>Eukaryota</taxon>
        <taxon>Discoba</taxon>
        <taxon>Euglenozoa</taxon>
        <taxon>Euglenida</taxon>
        <taxon>Spirocuta</taxon>
        <taxon>Euglenophyceae</taxon>
        <taxon>Eutreptiales</taxon>
        <taxon>Eutreptiaceae</taxon>
        <taxon>Eutreptiella</taxon>
    </lineage>
</organism>
<proteinExistence type="predicted"/>
<dbReference type="EMBL" id="HBGA01101698">
    <property type="protein sequence ID" value="CAD9026761.1"/>
    <property type="molecule type" value="Transcribed_RNA"/>
</dbReference>
<reference evidence="1" key="1">
    <citation type="submission" date="2021-01" db="EMBL/GenBank/DDBJ databases">
        <authorList>
            <person name="Corre E."/>
            <person name="Pelletier E."/>
            <person name="Niang G."/>
            <person name="Scheremetjew M."/>
            <person name="Finn R."/>
            <person name="Kale V."/>
            <person name="Holt S."/>
            <person name="Cochrane G."/>
            <person name="Meng A."/>
            <person name="Brown T."/>
            <person name="Cohen L."/>
        </authorList>
    </citation>
    <scope>NUCLEOTIDE SEQUENCE</scope>
    <source>
        <strain evidence="1">NIES-381</strain>
    </source>
</reference>
<accession>A0A7S1NMI8</accession>
<dbReference type="AlphaFoldDB" id="A0A7S1NMI8"/>
<sequence>MCFAALLRPVPEAWAPSIVLQDLGAEMGHRFTLSRGDTFFFHISLQLHGPSLACLGMGILGLRRCHLPAPRGPPDLHSEDVGSSFMLSMETTKTIASSWGKELHVSRKHF</sequence>
<protein>
    <submittedName>
        <fullName evidence="1">Uncharacterized protein</fullName>
    </submittedName>
</protein>
<name>A0A7S1NMI8_9EUGL</name>
<evidence type="ECO:0000313" key="1">
    <source>
        <dbReference type="EMBL" id="CAD9026761.1"/>
    </source>
</evidence>